<keyword evidence="4 7" id="KW-0479">Metal-binding</keyword>
<dbReference type="InterPro" id="IPR001279">
    <property type="entry name" value="Metallo-B-lactamas"/>
</dbReference>
<evidence type="ECO:0000256" key="4">
    <source>
        <dbReference type="ARBA" id="ARBA00022723"/>
    </source>
</evidence>
<dbReference type="SUPFAM" id="SSF56281">
    <property type="entry name" value="Metallo-hydrolase/oxidoreductase"/>
    <property type="match status" value="1"/>
</dbReference>
<feature type="binding site" evidence="7">
    <location>
        <position position="120"/>
    </location>
    <ligand>
        <name>Zn(2+)</name>
        <dbReference type="ChEBI" id="CHEBI:29105"/>
        <label>1</label>
    </ligand>
</feature>
<dbReference type="PANTHER" id="PTHR43705">
    <property type="entry name" value="HYDROXYACYLGLUTATHIONE HYDROLASE"/>
    <property type="match status" value="1"/>
</dbReference>
<feature type="binding site" evidence="7">
    <location>
        <position position="177"/>
    </location>
    <ligand>
        <name>Zn(2+)</name>
        <dbReference type="ChEBI" id="CHEBI:29105"/>
        <label>2</label>
    </ligand>
</feature>
<dbReference type="Pfam" id="PF16123">
    <property type="entry name" value="HAGH_C"/>
    <property type="match status" value="1"/>
</dbReference>
<name>A0ABV7L123_9PROT</name>
<dbReference type="InterPro" id="IPR050110">
    <property type="entry name" value="Glyoxalase_II_hydrolase"/>
</dbReference>
<evidence type="ECO:0000256" key="7">
    <source>
        <dbReference type="HAMAP-Rule" id="MF_01374"/>
    </source>
</evidence>
<dbReference type="HAMAP" id="MF_01374">
    <property type="entry name" value="Glyoxalase_2"/>
    <property type="match status" value="1"/>
</dbReference>
<keyword evidence="10" id="KW-1185">Reference proteome</keyword>
<dbReference type="InterPro" id="IPR035680">
    <property type="entry name" value="Clx_II_MBL"/>
</dbReference>
<feature type="binding site" evidence="7">
    <location>
        <position position="139"/>
    </location>
    <ligand>
        <name>Zn(2+)</name>
        <dbReference type="ChEBI" id="CHEBI:29105"/>
        <label>1</label>
    </ligand>
</feature>
<comment type="function">
    <text evidence="7">Thiolesterase that catalyzes the hydrolysis of S-D-lactoyl-glutathione to form glutathione and D-lactic acid.</text>
</comment>
<comment type="catalytic activity">
    <reaction evidence="1 7">
        <text>an S-(2-hydroxyacyl)glutathione + H2O = a 2-hydroxy carboxylate + glutathione + H(+)</text>
        <dbReference type="Rhea" id="RHEA:21864"/>
        <dbReference type="ChEBI" id="CHEBI:15377"/>
        <dbReference type="ChEBI" id="CHEBI:15378"/>
        <dbReference type="ChEBI" id="CHEBI:57925"/>
        <dbReference type="ChEBI" id="CHEBI:58896"/>
        <dbReference type="ChEBI" id="CHEBI:71261"/>
        <dbReference type="EC" id="3.1.2.6"/>
    </reaction>
</comment>
<feature type="binding site" evidence="7">
    <location>
        <position position="66"/>
    </location>
    <ligand>
        <name>Zn(2+)</name>
        <dbReference type="ChEBI" id="CHEBI:29105"/>
        <label>2</label>
    </ligand>
</feature>
<dbReference type="Proteomes" id="UP001595528">
    <property type="component" value="Unassembled WGS sequence"/>
</dbReference>
<dbReference type="Pfam" id="PF00753">
    <property type="entry name" value="Lactamase_B"/>
    <property type="match status" value="1"/>
</dbReference>
<dbReference type="GO" id="GO:0004416">
    <property type="term" value="F:hydroxyacylglutathione hydrolase activity"/>
    <property type="evidence" value="ECO:0007669"/>
    <property type="project" value="UniProtKB-EC"/>
</dbReference>
<evidence type="ECO:0000256" key="5">
    <source>
        <dbReference type="ARBA" id="ARBA00022801"/>
    </source>
</evidence>
<dbReference type="PIRSF" id="PIRSF005457">
    <property type="entry name" value="Glx"/>
    <property type="match status" value="1"/>
</dbReference>
<dbReference type="CDD" id="cd07723">
    <property type="entry name" value="hydroxyacylglutathione_hydrolase_MBL-fold"/>
    <property type="match status" value="1"/>
</dbReference>
<dbReference type="InterPro" id="IPR032282">
    <property type="entry name" value="HAGH_C"/>
</dbReference>
<comment type="cofactor">
    <cofactor evidence="7">
        <name>Zn(2+)</name>
        <dbReference type="ChEBI" id="CHEBI:29105"/>
    </cofactor>
    <text evidence="7">Binds 2 Zn(2+) ions per subunit.</text>
</comment>
<evidence type="ECO:0000256" key="6">
    <source>
        <dbReference type="ARBA" id="ARBA00022833"/>
    </source>
</evidence>
<keyword evidence="5 7" id="KW-0378">Hydrolase</keyword>
<protein>
    <recommendedName>
        <fullName evidence="7">Hydroxyacylglutathione hydrolase</fullName>
        <ecNumber evidence="7">3.1.2.6</ecNumber>
    </recommendedName>
    <alternativeName>
        <fullName evidence="7">Glyoxalase II</fullName>
        <shortName evidence="7">Glx II</shortName>
    </alternativeName>
</protein>
<evidence type="ECO:0000256" key="1">
    <source>
        <dbReference type="ARBA" id="ARBA00001623"/>
    </source>
</evidence>
<comment type="similarity">
    <text evidence="3 7">Belongs to the metallo-beta-lactamase superfamily. Glyoxalase II family.</text>
</comment>
<gene>
    <name evidence="7 9" type="primary">gloB</name>
    <name evidence="9" type="ORF">ACFOGJ_13595</name>
</gene>
<comment type="pathway">
    <text evidence="2 7">Secondary metabolite metabolism; methylglyoxal degradation; (R)-lactate from methylglyoxal: step 2/2.</text>
</comment>
<feature type="binding site" evidence="7">
    <location>
        <position position="64"/>
    </location>
    <ligand>
        <name>Zn(2+)</name>
        <dbReference type="ChEBI" id="CHEBI:29105"/>
        <label>1</label>
    </ligand>
</feature>
<feature type="domain" description="Metallo-beta-lactamase" evidence="8">
    <location>
        <begin position="19"/>
        <end position="177"/>
    </location>
</feature>
<dbReference type="InterPro" id="IPR036866">
    <property type="entry name" value="RibonucZ/Hydroxyglut_hydro"/>
</dbReference>
<evidence type="ECO:0000313" key="10">
    <source>
        <dbReference type="Proteomes" id="UP001595528"/>
    </source>
</evidence>
<evidence type="ECO:0000313" key="9">
    <source>
        <dbReference type="EMBL" id="MFC3228274.1"/>
    </source>
</evidence>
<dbReference type="EC" id="3.1.2.6" evidence="7"/>
<evidence type="ECO:0000256" key="2">
    <source>
        <dbReference type="ARBA" id="ARBA00004963"/>
    </source>
</evidence>
<comment type="subunit">
    <text evidence="7">Monomer.</text>
</comment>
<dbReference type="Gene3D" id="3.60.15.10">
    <property type="entry name" value="Ribonuclease Z/Hydroxyacylglutathione hydrolase-like"/>
    <property type="match status" value="1"/>
</dbReference>
<dbReference type="NCBIfam" id="TIGR03413">
    <property type="entry name" value="GSH_gloB"/>
    <property type="match status" value="1"/>
</dbReference>
<organism evidence="9 10">
    <name type="scientific">Marinibaculum pumilum</name>
    <dbReference type="NCBI Taxonomy" id="1766165"/>
    <lineage>
        <taxon>Bacteria</taxon>
        <taxon>Pseudomonadati</taxon>
        <taxon>Pseudomonadota</taxon>
        <taxon>Alphaproteobacteria</taxon>
        <taxon>Rhodospirillales</taxon>
        <taxon>Rhodospirillaceae</taxon>
        <taxon>Marinibaculum</taxon>
    </lineage>
</organism>
<feature type="binding site" evidence="7">
    <location>
        <position position="139"/>
    </location>
    <ligand>
        <name>Zn(2+)</name>
        <dbReference type="ChEBI" id="CHEBI:29105"/>
        <label>2</label>
    </ligand>
</feature>
<reference evidence="10" key="1">
    <citation type="journal article" date="2019" name="Int. J. Syst. Evol. Microbiol.">
        <title>The Global Catalogue of Microorganisms (GCM) 10K type strain sequencing project: providing services to taxonomists for standard genome sequencing and annotation.</title>
        <authorList>
            <consortium name="The Broad Institute Genomics Platform"/>
            <consortium name="The Broad Institute Genome Sequencing Center for Infectious Disease"/>
            <person name="Wu L."/>
            <person name="Ma J."/>
        </authorList>
    </citation>
    <scope>NUCLEOTIDE SEQUENCE [LARGE SCALE GENOMIC DNA]</scope>
    <source>
        <strain evidence="10">KCTC 42964</strain>
    </source>
</reference>
<dbReference type="EMBL" id="JBHRTR010000028">
    <property type="protein sequence ID" value="MFC3228274.1"/>
    <property type="molecule type" value="Genomic_DNA"/>
</dbReference>
<comment type="caution">
    <text evidence="9">The sequence shown here is derived from an EMBL/GenBank/DDBJ whole genome shotgun (WGS) entry which is preliminary data.</text>
</comment>
<accession>A0ABV7L123</accession>
<proteinExistence type="inferred from homology"/>
<dbReference type="InterPro" id="IPR017782">
    <property type="entry name" value="Hydroxyacylglutathione_Hdrlase"/>
</dbReference>
<evidence type="ECO:0000259" key="8">
    <source>
        <dbReference type="SMART" id="SM00849"/>
    </source>
</evidence>
<feature type="binding site" evidence="7">
    <location>
        <position position="67"/>
    </location>
    <ligand>
        <name>Zn(2+)</name>
        <dbReference type="ChEBI" id="CHEBI:29105"/>
        <label>2</label>
    </ligand>
</feature>
<keyword evidence="6 7" id="KW-0862">Zinc</keyword>
<sequence>MASDAAGALEIVQIPVLNDNYVYLAREPGSAATAVVDPAVAAPVLEALDARGWHLTHILNTHHHPDHVGGNLELKEKTGCIIVGPRADEARIPGLDVAVGDGDRYALGGAEAQVFDVPGHTRGHIAYWFPKADALFCGDTMFAMGCGRLFEGSPAQMWSSLSKLAALPDATRIFCAHEYTMANGRFALSVEPQNAALQARMKEVERLRAADRPTVPSTLGQEKATNPFLRPDSPDLQSTIGLAGAGLVEVFARTRELKDSFRG</sequence>
<evidence type="ECO:0000256" key="3">
    <source>
        <dbReference type="ARBA" id="ARBA00006759"/>
    </source>
</evidence>
<feature type="binding site" evidence="7">
    <location>
        <position position="62"/>
    </location>
    <ligand>
        <name>Zn(2+)</name>
        <dbReference type="ChEBI" id="CHEBI:29105"/>
        <label>1</label>
    </ligand>
</feature>
<dbReference type="RefSeq" id="WP_379901238.1">
    <property type="nucleotide sequence ID" value="NZ_JBHRTR010000028.1"/>
</dbReference>
<dbReference type="SMART" id="SM00849">
    <property type="entry name" value="Lactamase_B"/>
    <property type="match status" value="1"/>
</dbReference>
<dbReference type="PANTHER" id="PTHR43705:SF1">
    <property type="entry name" value="HYDROXYACYLGLUTATHIONE HYDROLASE GLOB"/>
    <property type="match status" value="1"/>
</dbReference>